<keyword evidence="3" id="KW-0949">S-adenosyl-L-methionine</keyword>
<dbReference type="GO" id="GO:0016279">
    <property type="term" value="F:protein-lysine N-methyltransferase activity"/>
    <property type="evidence" value="ECO:0007669"/>
    <property type="project" value="InterPro"/>
</dbReference>
<evidence type="ECO:0000256" key="4">
    <source>
        <dbReference type="SAM" id="SignalP"/>
    </source>
</evidence>
<dbReference type="Proteomes" id="UP000306753">
    <property type="component" value="Unassembled WGS sequence"/>
</dbReference>
<accession>A0A5R9QG45</accession>
<dbReference type="RefSeq" id="WP_138407683.1">
    <property type="nucleotide sequence ID" value="NZ_QLAE01000008.1"/>
</dbReference>
<comment type="caution">
    <text evidence="5">The sequence shown here is derived from an EMBL/GenBank/DDBJ whole genome shotgun (WGS) entry which is preliminary data.</text>
</comment>
<protein>
    <submittedName>
        <fullName evidence="5">SAM-dependent methyltransferase</fullName>
    </submittedName>
</protein>
<dbReference type="InterPro" id="IPR026170">
    <property type="entry name" value="FAM173A/B"/>
</dbReference>
<proteinExistence type="predicted"/>
<name>A0A5R9QG45_9GAMM</name>
<dbReference type="Pfam" id="PF06325">
    <property type="entry name" value="PrmA"/>
    <property type="match status" value="1"/>
</dbReference>
<dbReference type="AlphaFoldDB" id="A0A5R9QG45"/>
<dbReference type="PANTHER" id="PTHR13610:SF11">
    <property type="entry name" value="METHYLTRANSFERASE DOMAIN-CONTAINING PROTEIN"/>
    <property type="match status" value="1"/>
</dbReference>
<dbReference type="Gene3D" id="3.40.50.150">
    <property type="entry name" value="Vaccinia Virus protein VP39"/>
    <property type="match status" value="1"/>
</dbReference>
<keyword evidence="2 5" id="KW-0808">Transferase</keyword>
<evidence type="ECO:0000313" key="6">
    <source>
        <dbReference type="Proteomes" id="UP000306753"/>
    </source>
</evidence>
<dbReference type="EMBL" id="QLAG01000009">
    <property type="protein sequence ID" value="TLX63792.1"/>
    <property type="molecule type" value="Genomic_DNA"/>
</dbReference>
<keyword evidence="4" id="KW-0732">Signal</keyword>
<dbReference type="SUPFAM" id="SSF53335">
    <property type="entry name" value="S-adenosyl-L-methionine-dependent methyltransferases"/>
    <property type="match status" value="1"/>
</dbReference>
<sequence length="267" mass="28904">MSLASVRRPAFLTALPLLLLSALLPAHAQNAPQLDVPYVPTPDHVVARMLEMANVNSDDTVIDLGSGDGRIAIAAVRDRGARSALGIDLDPERIREAEANAEAAGVSDKVSFEQGDLFKKDISEATVLTMYLLPRVNLRLRPVILDTLKPGTRVVSHAFSMDEWQADRSDYIGGSYVYLWIVPAKVDGRWEVNDGNGNFTLDLQQQFQQVEGTAQAGGLQNAVTGSLEGEVLRFNVGGKLYMGKVEGDRITALSGEGAVSNWSARRT</sequence>
<evidence type="ECO:0000256" key="1">
    <source>
        <dbReference type="ARBA" id="ARBA00022603"/>
    </source>
</evidence>
<evidence type="ECO:0000313" key="5">
    <source>
        <dbReference type="EMBL" id="TLX63792.1"/>
    </source>
</evidence>
<dbReference type="InterPro" id="IPR029063">
    <property type="entry name" value="SAM-dependent_MTases_sf"/>
</dbReference>
<gene>
    <name evidence="5" type="ORF">DN820_08810</name>
</gene>
<feature type="chain" id="PRO_5024338122" evidence="4">
    <location>
        <begin position="29"/>
        <end position="267"/>
    </location>
</feature>
<keyword evidence="1 5" id="KW-0489">Methyltransferase</keyword>
<keyword evidence="6" id="KW-1185">Reference proteome</keyword>
<feature type="signal peptide" evidence="4">
    <location>
        <begin position="1"/>
        <end position="28"/>
    </location>
</feature>
<evidence type="ECO:0000256" key="3">
    <source>
        <dbReference type="ARBA" id="ARBA00022691"/>
    </source>
</evidence>
<dbReference type="PANTHER" id="PTHR13610">
    <property type="entry name" value="METHYLTRANSFERASE DOMAIN-CONTAINING PROTEIN"/>
    <property type="match status" value="1"/>
</dbReference>
<dbReference type="CDD" id="cd02440">
    <property type="entry name" value="AdoMet_MTases"/>
    <property type="match status" value="1"/>
</dbReference>
<organism evidence="5 6">
    <name type="scientific">Stutzerimonas nosocomialis</name>
    <dbReference type="NCBI Taxonomy" id="1056496"/>
    <lineage>
        <taxon>Bacteria</taxon>
        <taxon>Pseudomonadati</taxon>
        <taxon>Pseudomonadota</taxon>
        <taxon>Gammaproteobacteria</taxon>
        <taxon>Pseudomonadales</taxon>
        <taxon>Pseudomonadaceae</taxon>
        <taxon>Stutzerimonas</taxon>
    </lineage>
</organism>
<dbReference type="GO" id="GO:0032259">
    <property type="term" value="P:methylation"/>
    <property type="evidence" value="ECO:0007669"/>
    <property type="project" value="UniProtKB-KW"/>
</dbReference>
<dbReference type="OrthoDB" id="281208at2"/>
<reference evidence="5 6" key="1">
    <citation type="journal article" date="2017" name="Eur. J. Clin. Microbiol. Infect. Dis.">
        <title>Uncommonly isolated clinical Pseudomonas: identification and phylogenetic assignation.</title>
        <authorList>
            <person name="Mulet M."/>
            <person name="Gomila M."/>
            <person name="Ramirez A."/>
            <person name="Cardew S."/>
            <person name="Moore E.R."/>
            <person name="Lalucat J."/>
            <person name="Garcia-Valdes E."/>
        </authorList>
    </citation>
    <scope>NUCLEOTIDE SEQUENCE [LARGE SCALE GENOMIC DNA]</scope>
    <source>
        <strain evidence="5 6">SD129</strain>
    </source>
</reference>
<evidence type="ECO:0000256" key="2">
    <source>
        <dbReference type="ARBA" id="ARBA00022679"/>
    </source>
</evidence>